<dbReference type="Proteomes" id="UP000267027">
    <property type="component" value="Unassembled WGS sequence"/>
</dbReference>
<dbReference type="EMBL" id="UYYA01000935">
    <property type="protein sequence ID" value="VDM54871.1"/>
    <property type="molecule type" value="Genomic_DNA"/>
</dbReference>
<organism evidence="5">
    <name type="scientific">Angiostrongylus costaricensis</name>
    <name type="common">Nematode worm</name>
    <dbReference type="NCBI Taxonomy" id="334426"/>
    <lineage>
        <taxon>Eukaryota</taxon>
        <taxon>Metazoa</taxon>
        <taxon>Ecdysozoa</taxon>
        <taxon>Nematoda</taxon>
        <taxon>Chromadorea</taxon>
        <taxon>Rhabditida</taxon>
        <taxon>Rhabditina</taxon>
        <taxon>Rhabditomorpha</taxon>
        <taxon>Strongyloidea</taxon>
        <taxon>Metastrongylidae</taxon>
        <taxon>Angiostrongylus</taxon>
    </lineage>
</organism>
<dbReference type="STRING" id="334426.A0A0R3PGA3"/>
<feature type="region of interest" description="Disordered" evidence="1">
    <location>
        <begin position="132"/>
        <end position="205"/>
    </location>
</feature>
<evidence type="ECO:0000313" key="4">
    <source>
        <dbReference type="Proteomes" id="UP000267027"/>
    </source>
</evidence>
<dbReference type="WBParaSite" id="ACOC_0000328601-mRNA-1">
    <property type="protein sequence ID" value="ACOC_0000328601-mRNA-1"/>
    <property type="gene ID" value="ACOC_0000328601"/>
</dbReference>
<evidence type="ECO:0000313" key="3">
    <source>
        <dbReference type="EMBL" id="VDM54871.1"/>
    </source>
</evidence>
<gene>
    <name evidence="3" type="ORF">ACOC_LOCUS3286</name>
</gene>
<keyword evidence="4" id="KW-1185">Reference proteome</keyword>
<dbReference type="AlphaFoldDB" id="A0A0R3PGA3"/>
<evidence type="ECO:0000256" key="1">
    <source>
        <dbReference type="SAM" id="MobiDB-lite"/>
    </source>
</evidence>
<accession>A0A0R3PGA3</accession>
<sequence>MLVAVIPVLLTVADGIFFGGGGGGDCCCGCGTPQPASCGCQYPVPAPCPACPQNYCPTPPVAYCPQVQPVYYPGCNAGSVGCPGEGGYAVSGAAKTVVGEPIYPAPPLPVGGGSYPAPRLLVGGESYPAPRLPFPDAFPSGAGTNGGNNGLPHSPGYTGPPIGGENLGISQEPVAPSHQSEEIPAGATSASNYAPPLDRLRSPQNNCEQPKVRYVVLRMKKEPGSGIEEVMEEAEEQPWKSNDTTGYVEIDKHYIVVATLTRTRSLTFASSNRKIIEYVIRSFMKIVQKVNHPPPVEATASPLEARQIIDEINRKEAKRDGMENDTRKYFNWKIHTSTSSVEMNGEILPAKSY</sequence>
<evidence type="ECO:0000313" key="5">
    <source>
        <dbReference type="WBParaSite" id="ACOC_0000328601-mRNA-1"/>
    </source>
</evidence>
<feature type="signal peptide" evidence="2">
    <location>
        <begin position="1"/>
        <end position="15"/>
    </location>
</feature>
<protein>
    <submittedName>
        <fullName evidence="3 5">Uncharacterized protein</fullName>
    </submittedName>
</protein>
<reference evidence="3 4" key="2">
    <citation type="submission" date="2018-11" db="EMBL/GenBank/DDBJ databases">
        <authorList>
            <consortium name="Pathogen Informatics"/>
        </authorList>
    </citation>
    <scope>NUCLEOTIDE SEQUENCE [LARGE SCALE GENOMIC DNA]</scope>
    <source>
        <strain evidence="3 4">Costa Rica</strain>
    </source>
</reference>
<feature type="chain" id="PRO_5043130088" evidence="2">
    <location>
        <begin position="16"/>
        <end position="353"/>
    </location>
</feature>
<name>A0A0R3PGA3_ANGCS</name>
<proteinExistence type="predicted"/>
<evidence type="ECO:0000256" key="2">
    <source>
        <dbReference type="SAM" id="SignalP"/>
    </source>
</evidence>
<reference evidence="5" key="1">
    <citation type="submission" date="2017-02" db="UniProtKB">
        <authorList>
            <consortium name="WormBaseParasite"/>
        </authorList>
    </citation>
    <scope>IDENTIFICATION</scope>
</reference>
<keyword evidence="2" id="KW-0732">Signal</keyword>